<keyword evidence="1" id="KW-0813">Transport</keyword>
<protein>
    <recommendedName>
        <fullName evidence="5">ABC transporter domain-containing protein</fullName>
    </recommendedName>
</protein>
<dbReference type="PANTHER" id="PTHR43023:SF6">
    <property type="entry name" value="INTERMEMBRANE PHOSPHOLIPID TRANSPORT SYSTEM ATP-BINDING PROTEIN MLAF"/>
    <property type="match status" value="1"/>
</dbReference>
<sequence length="293" mass="31922">MRAGTTMTETQNNPSKPPPVRIVDLVKRFGGLTVLDGVNLEVRPGETMVIMGPSGCGKSTLLRHIIGSLLPDEGRVELFGQDLNTLEEEDMDSTRLRFGILFQSGALFNSMTVGENVALPLQEHTDLDEGTIDIMVRIKLELVGLREAAHLMPAEISGGMKKRAGLARALAMDACVLFYDEPSAGLDPVTSAEIDQLMMDLSKKLGVTSVVVTHEMDSAFRIADRMAMLDKGRILKIGPRSEFEALRNGAVTGDETSDLIRQFLRGDPDGPITRRRRSDGYEEDILDAAAGHS</sequence>
<dbReference type="PROSITE" id="PS50893">
    <property type="entry name" value="ABC_TRANSPORTER_2"/>
    <property type="match status" value="1"/>
</dbReference>
<dbReference type="InterPro" id="IPR003439">
    <property type="entry name" value="ABC_transporter-like_ATP-bd"/>
</dbReference>
<gene>
    <name evidence="6" type="ORF">LCGC14_0432130</name>
</gene>
<dbReference type="PROSITE" id="PS00211">
    <property type="entry name" value="ABC_TRANSPORTER_1"/>
    <property type="match status" value="1"/>
</dbReference>
<dbReference type="InterPro" id="IPR017871">
    <property type="entry name" value="ABC_transporter-like_CS"/>
</dbReference>
<feature type="region of interest" description="Disordered" evidence="4">
    <location>
        <begin position="270"/>
        <end position="293"/>
    </location>
</feature>
<reference evidence="6" key="1">
    <citation type="journal article" date="2015" name="Nature">
        <title>Complex archaea that bridge the gap between prokaryotes and eukaryotes.</title>
        <authorList>
            <person name="Spang A."/>
            <person name="Saw J.H."/>
            <person name="Jorgensen S.L."/>
            <person name="Zaremba-Niedzwiedzka K."/>
            <person name="Martijn J."/>
            <person name="Lind A.E."/>
            <person name="van Eijk R."/>
            <person name="Schleper C."/>
            <person name="Guy L."/>
            <person name="Ettema T.J."/>
        </authorList>
    </citation>
    <scope>NUCLEOTIDE SEQUENCE</scope>
</reference>
<dbReference type="EMBL" id="LAZR01000405">
    <property type="protein sequence ID" value="KKN70347.1"/>
    <property type="molecule type" value="Genomic_DNA"/>
</dbReference>
<dbReference type="GO" id="GO:0016887">
    <property type="term" value="F:ATP hydrolysis activity"/>
    <property type="evidence" value="ECO:0007669"/>
    <property type="project" value="InterPro"/>
</dbReference>
<dbReference type="AlphaFoldDB" id="A0A0F9T661"/>
<evidence type="ECO:0000256" key="3">
    <source>
        <dbReference type="ARBA" id="ARBA00022840"/>
    </source>
</evidence>
<dbReference type="CDD" id="cd03261">
    <property type="entry name" value="ABC_Org_Solvent_Resistant"/>
    <property type="match status" value="1"/>
</dbReference>
<dbReference type="GO" id="GO:0005524">
    <property type="term" value="F:ATP binding"/>
    <property type="evidence" value="ECO:0007669"/>
    <property type="project" value="UniProtKB-KW"/>
</dbReference>
<comment type="caution">
    <text evidence="6">The sequence shown here is derived from an EMBL/GenBank/DDBJ whole genome shotgun (WGS) entry which is preliminary data.</text>
</comment>
<dbReference type="Gene3D" id="3.40.50.300">
    <property type="entry name" value="P-loop containing nucleotide triphosphate hydrolases"/>
    <property type="match status" value="1"/>
</dbReference>
<dbReference type="Pfam" id="PF00005">
    <property type="entry name" value="ABC_tran"/>
    <property type="match status" value="1"/>
</dbReference>
<dbReference type="SMART" id="SM00382">
    <property type="entry name" value="AAA"/>
    <property type="match status" value="1"/>
</dbReference>
<proteinExistence type="predicted"/>
<organism evidence="6">
    <name type="scientific">marine sediment metagenome</name>
    <dbReference type="NCBI Taxonomy" id="412755"/>
    <lineage>
        <taxon>unclassified sequences</taxon>
        <taxon>metagenomes</taxon>
        <taxon>ecological metagenomes</taxon>
    </lineage>
</organism>
<keyword evidence="2" id="KW-0547">Nucleotide-binding</keyword>
<feature type="domain" description="ABC transporter" evidence="5">
    <location>
        <begin position="20"/>
        <end position="256"/>
    </location>
</feature>
<evidence type="ECO:0000256" key="2">
    <source>
        <dbReference type="ARBA" id="ARBA00022741"/>
    </source>
</evidence>
<dbReference type="PANTHER" id="PTHR43023">
    <property type="entry name" value="PROTEIN TRIGALACTOSYLDIACYLGLYCEROL 3, CHLOROPLASTIC"/>
    <property type="match status" value="1"/>
</dbReference>
<accession>A0A0F9T661</accession>
<dbReference type="InterPro" id="IPR003593">
    <property type="entry name" value="AAA+_ATPase"/>
</dbReference>
<dbReference type="InterPro" id="IPR027417">
    <property type="entry name" value="P-loop_NTPase"/>
</dbReference>
<evidence type="ECO:0000256" key="1">
    <source>
        <dbReference type="ARBA" id="ARBA00022448"/>
    </source>
</evidence>
<evidence type="ECO:0000313" key="6">
    <source>
        <dbReference type="EMBL" id="KKN70347.1"/>
    </source>
</evidence>
<evidence type="ECO:0000256" key="4">
    <source>
        <dbReference type="SAM" id="MobiDB-lite"/>
    </source>
</evidence>
<dbReference type="SUPFAM" id="SSF52540">
    <property type="entry name" value="P-loop containing nucleoside triphosphate hydrolases"/>
    <property type="match status" value="1"/>
</dbReference>
<name>A0A0F9T661_9ZZZZ</name>
<keyword evidence="3" id="KW-0067">ATP-binding</keyword>
<evidence type="ECO:0000259" key="5">
    <source>
        <dbReference type="PROSITE" id="PS50893"/>
    </source>
</evidence>